<name>A0A0P1MSG9_9BACT</name>
<keyword evidence="7" id="KW-1185">Reference proteome</keyword>
<keyword evidence="2" id="KW-0819">tRNA processing</keyword>
<evidence type="ECO:0000256" key="3">
    <source>
        <dbReference type="ARBA" id="ARBA00022723"/>
    </source>
</evidence>
<dbReference type="SUPFAM" id="SSF69819">
    <property type="entry name" value="MTH1598-like"/>
    <property type="match status" value="1"/>
</dbReference>
<evidence type="ECO:0000259" key="5">
    <source>
        <dbReference type="Pfam" id="PF01951"/>
    </source>
</evidence>
<reference evidence="7" key="1">
    <citation type="submission" date="2015-11" db="EMBL/GenBank/DDBJ databases">
        <authorList>
            <person name="Varghese N."/>
        </authorList>
    </citation>
    <scope>NUCLEOTIDE SEQUENCE [LARGE SCALE GENOMIC DNA]</scope>
    <source>
        <strain evidence="7">JGI-23</strain>
    </source>
</reference>
<evidence type="ECO:0000256" key="2">
    <source>
        <dbReference type="ARBA" id="ARBA00022694"/>
    </source>
</evidence>
<dbReference type="InterPro" id="IPR023572">
    <property type="entry name" value="Archease_dom"/>
</dbReference>
<dbReference type="Proteomes" id="UP000199197">
    <property type="component" value="Unassembled WGS sequence"/>
</dbReference>
<proteinExistence type="inferred from homology"/>
<dbReference type="InterPro" id="IPR036820">
    <property type="entry name" value="Archease_dom_sf"/>
</dbReference>
<evidence type="ECO:0000313" key="6">
    <source>
        <dbReference type="EMBL" id="CUS98624.1"/>
    </source>
</evidence>
<dbReference type="PANTHER" id="PTHR12682">
    <property type="entry name" value="ARCHEASE"/>
    <property type="match status" value="1"/>
</dbReference>
<dbReference type="AlphaFoldDB" id="A0A0P1MSG9"/>
<organism evidence="6 7">
    <name type="scientific">Candidatus Chryseopegocella kryptomonas</name>
    <dbReference type="NCBI Taxonomy" id="1633643"/>
    <lineage>
        <taxon>Bacteria</taxon>
        <taxon>Pseudomonadati</taxon>
        <taxon>Candidatus Kryptoniota</taxon>
        <taxon>Candidatus Chryseopegocella</taxon>
    </lineage>
</organism>
<dbReference type="InterPro" id="IPR002804">
    <property type="entry name" value="Archease"/>
</dbReference>
<dbReference type="GO" id="GO:0008033">
    <property type="term" value="P:tRNA processing"/>
    <property type="evidence" value="ECO:0007669"/>
    <property type="project" value="UniProtKB-KW"/>
</dbReference>
<dbReference type="Pfam" id="PF01951">
    <property type="entry name" value="Archease"/>
    <property type="match status" value="1"/>
</dbReference>
<evidence type="ECO:0000256" key="4">
    <source>
        <dbReference type="ARBA" id="ARBA00022837"/>
    </source>
</evidence>
<feature type="domain" description="Archease" evidence="5">
    <location>
        <begin position="11"/>
        <end position="138"/>
    </location>
</feature>
<dbReference type="Gene3D" id="3.55.10.10">
    <property type="entry name" value="Archease domain"/>
    <property type="match status" value="1"/>
</dbReference>
<protein>
    <submittedName>
        <fullName evidence="6">SHS2 domain-containing protein</fullName>
    </submittedName>
</protein>
<sequence>MPFKFNEDIAIADVAVEVWANTIEELFCDSALALSEVMVDTKTVEPRIEKEINLSSNSLDMLLYDFLSEIVYFKDAQSLLFSKFEVKIDNLSLNAKLWGEEINREKHALRIDVKAVTLYRFDLRNENGIWRAEFVLDI</sequence>
<dbReference type="EMBL" id="CZVW01000004">
    <property type="protein sequence ID" value="CUS98624.1"/>
    <property type="molecule type" value="Genomic_DNA"/>
</dbReference>
<keyword evidence="4" id="KW-0106">Calcium</keyword>
<keyword evidence="3" id="KW-0479">Metal-binding</keyword>
<accession>A0A0P1MSG9</accession>
<dbReference type="PANTHER" id="PTHR12682:SF11">
    <property type="entry name" value="PROTEIN ARCHEASE"/>
    <property type="match status" value="1"/>
</dbReference>
<evidence type="ECO:0000313" key="7">
    <source>
        <dbReference type="Proteomes" id="UP000199197"/>
    </source>
</evidence>
<comment type="similarity">
    <text evidence="1">Belongs to the archease family.</text>
</comment>
<dbReference type="GO" id="GO:0046872">
    <property type="term" value="F:metal ion binding"/>
    <property type="evidence" value="ECO:0007669"/>
    <property type="project" value="UniProtKB-KW"/>
</dbReference>
<evidence type="ECO:0000256" key="1">
    <source>
        <dbReference type="ARBA" id="ARBA00007963"/>
    </source>
</evidence>
<gene>
    <name evidence="6" type="ORF">JGI23_00519</name>
</gene>